<evidence type="ECO:0000256" key="7">
    <source>
        <dbReference type="ARBA" id="ARBA00022990"/>
    </source>
</evidence>
<keyword evidence="17" id="KW-1185">Reference proteome</keyword>
<evidence type="ECO:0000256" key="13">
    <source>
        <dbReference type="ARBA" id="ARBA00064647"/>
    </source>
</evidence>
<protein>
    <recommendedName>
        <fullName evidence="14 15">ATP synthase F(0) complex subunit e, mitochondrial</fullName>
    </recommendedName>
</protein>
<dbReference type="InterPro" id="IPR008386">
    <property type="entry name" value="ATP_synth_F0_esu_mt"/>
</dbReference>
<comment type="subunit">
    <text evidence="13">Component of the ATP synthase complex composed at least of ATP5F1A/subunit alpha, ATP5F1B/subunit beta, ATP5MC1/subunit c (homooctomer), MT-ATP6/subunit a, MT-ATP8/subunit 8, ATP5ME/subunit e, ATP5MF/subunit f, ATP5MG/subunit g, ATP5MK/subunit k, ATP5MJ/subunit j, ATP5F1C/subunit gamma, ATP5F1D/subunit delta, ATP5F1E/subunit epsilon, ATP5PF/subunit F6, ATP5PB/subunit b, ATP5PD/subunit d, ATP5PO/subunit OSCP. ATP synthase complex consists of a soluble F(1) head domain (subunits alpha(3) and beta(3)) - the catalytic core - and a membrane F(0) domain - the membrane proton channel (subunits c, a, 8, e, f, g, k and j). These two domains are linked by a central stalk (subunits gamma, delta, and epsilon) rotating inside the F1 region and a stationary peripheral stalk (subunits F6, b, d, and OSCP).</text>
</comment>
<comment type="similarity">
    <text evidence="2 15">Belongs to the ATPase e subunit family.</text>
</comment>
<evidence type="ECO:0000256" key="9">
    <source>
        <dbReference type="ARBA" id="ARBA00023128"/>
    </source>
</evidence>
<keyword evidence="10" id="KW-0472">Membrane</keyword>
<comment type="subcellular location">
    <subcellularLocation>
        <location evidence="1 15">Mitochondrion inner membrane</location>
    </subcellularLocation>
</comment>
<keyword evidence="9 15" id="KW-0496">Mitochondrion</keyword>
<evidence type="ECO:0000256" key="1">
    <source>
        <dbReference type="ARBA" id="ARBA00004273"/>
    </source>
</evidence>
<feature type="non-terminal residue" evidence="16">
    <location>
        <position position="144"/>
    </location>
</feature>
<sequence>SPCSCNKSAPFVTKHVRTHCPPLLCIHLPHTAYTRLHIPPSFALPVTCSANLGRALWILPLTSGSFLLSPVCSVSGVIGGEKMVVPVQVSPLIKFARYSALLLGIVYGSSRYAYLKPIAEEDRRIEAEEKKKQEEAARIARELA</sequence>
<keyword evidence="11 15" id="KW-0066">ATP synthesis</keyword>
<evidence type="ECO:0000256" key="10">
    <source>
        <dbReference type="ARBA" id="ARBA00023136"/>
    </source>
</evidence>
<evidence type="ECO:0000256" key="2">
    <source>
        <dbReference type="ARBA" id="ARBA00007333"/>
    </source>
</evidence>
<evidence type="ECO:0000256" key="15">
    <source>
        <dbReference type="RuleBase" id="RU367005"/>
    </source>
</evidence>
<name>A0ABN9FDE1_9NEOB</name>
<feature type="non-terminal residue" evidence="16">
    <location>
        <position position="1"/>
    </location>
</feature>
<keyword evidence="5 15" id="KW-0375">Hydrogen ion transport</keyword>
<evidence type="ECO:0000313" key="16">
    <source>
        <dbReference type="EMBL" id="CAI9594902.1"/>
    </source>
</evidence>
<comment type="function">
    <text evidence="12 15">Subunit e, of the mitochondrial membrane ATP synthase complex (F(1)F(0) ATP synthase or Complex V) that produces ATP from ADP in the presence of a proton gradient across the membrane which is generated by electron transport complexes of the respiratory chain. ATP synthase complex consist of a soluble F(1) head domain - the catalytic core - and a membrane F(1) domain - the membrane proton channel. These two domains are linked by a central stalk rotating inside the F(1) region and a stationary peripheral stalk. During catalysis, ATP synthesis in the catalytic domain of F(1) is coupled via a rotary mechanism of the central stalk subunits to proton translocation. In vivo, can only synthesize ATP although its ATP hydrolase activity can be activated artificially in vitro. Part of the complex F(0) domain.</text>
</comment>
<dbReference type="EMBL" id="CATNWA010016722">
    <property type="protein sequence ID" value="CAI9594902.1"/>
    <property type="molecule type" value="Genomic_DNA"/>
</dbReference>
<evidence type="ECO:0000256" key="14">
    <source>
        <dbReference type="ARBA" id="ARBA00074682"/>
    </source>
</evidence>
<comment type="subunit">
    <text evidence="15">F-type ATPases have 2 components, CF(1) - the catalytic core - and CF(0) - the membrane proton channel. CF(1) and CF(0) have multiple subunits.</text>
</comment>
<dbReference type="PANTHER" id="PTHR12427:SF1">
    <property type="entry name" value="ATP SYNTHASE SUBUNIT E, MITOCHONDRIAL"/>
    <property type="match status" value="1"/>
</dbReference>
<gene>
    <name evidence="16" type="ORF">SPARVUS_LOCUS11807910</name>
</gene>
<evidence type="ECO:0000313" key="17">
    <source>
        <dbReference type="Proteomes" id="UP001162483"/>
    </source>
</evidence>
<evidence type="ECO:0000256" key="12">
    <source>
        <dbReference type="ARBA" id="ARBA00057306"/>
    </source>
</evidence>
<evidence type="ECO:0000256" key="5">
    <source>
        <dbReference type="ARBA" id="ARBA00022781"/>
    </source>
</evidence>
<keyword evidence="8 15" id="KW-0406">Ion transport</keyword>
<dbReference type="Proteomes" id="UP001162483">
    <property type="component" value="Unassembled WGS sequence"/>
</dbReference>
<accession>A0ABN9FDE1</accession>
<reference evidence="16" key="1">
    <citation type="submission" date="2023-05" db="EMBL/GenBank/DDBJ databases">
        <authorList>
            <person name="Stuckert A."/>
        </authorList>
    </citation>
    <scope>NUCLEOTIDE SEQUENCE</scope>
</reference>
<dbReference type="Pfam" id="PF05680">
    <property type="entry name" value="ATP-synt_E"/>
    <property type="match status" value="1"/>
</dbReference>
<keyword evidence="7" id="KW-0007">Acetylation</keyword>
<keyword evidence="3 15" id="KW-0813">Transport</keyword>
<comment type="caution">
    <text evidence="16">The sequence shown here is derived from an EMBL/GenBank/DDBJ whole genome shotgun (WGS) entry which is preliminary data.</text>
</comment>
<evidence type="ECO:0000256" key="6">
    <source>
        <dbReference type="ARBA" id="ARBA00022792"/>
    </source>
</evidence>
<dbReference type="PANTHER" id="PTHR12427">
    <property type="entry name" value="ATP SYNTHASE E CHAIN, MITOCHONDRIAL"/>
    <property type="match status" value="1"/>
</dbReference>
<evidence type="ECO:0000256" key="11">
    <source>
        <dbReference type="ARBA" id="ARBA00023310"/>
    </source>
</evidence>
<keyword evidence="4 15" id="KW-0138">CF(0)</keyword>
<evidence type="ECO:0000256" key="3">
    <source>
        <dbReference type="ARBA" id="ARBA00022448"/>
    </source>
</evidence>
<evidence type="ECO:0000256" key="8">
    <source>
        <dbReference type="ARBA" id="ARBA00023065"/>
    </source>
</evidence>
<proteinExistence type="inferred from homology"/>
<keyword evidence="6 15" id="KW-0999">Mitochondrion inner membrane</keyword>
<organism evidence="16 17">
    <name type="scientific">Staurois parvus</name>
    <dbReference type="NCBI Taxonomy" id="386267"/>
    <lineage>
        <taxon>Eukaryota</taxon>
        <taxon>Metazoa</taxon>
        <taxon>Chordata</taxon>
        <taxon>Craniata</taxon>
        <taxon>Vertebrata</taxon>
        <taxon>Euteleostomi</taxon>
        <taxon>Amphibia</taxon>
        <taxon>Batrachia</taxon>
        <taxon>Anura</taxon>
        <taxon>Neobatrachia</taxon>
        <taxon>Ranoidea</taxon>
        <taxon>Ranidae</taxon>
        <taxon>Staurois</taxon>
    </lineage>
</organism>
<evidence type="ECO:0000256" key="4">
    <source>
        <dbReference type="ARBA" id="ARBA00022547"/>
    </source>
</evidence>